<organism evidence="1 2">
    <name type="scientific">Chryseobacterium kwangjuense</name>
    <dbReference type="NCBI Taxonomy" id="267125"/>
    <lineage>
        <taxon>Bacteria</taxon>
        <taxon>Pseudomonadati</taxon>
        <taxon>Bacteroidota</taxon>
        <taxon>Flavobacteriia</taxon>
        <taxon>Flavobacteriales</taxon>
        <taxon>Weeksellaceae</taxon>
        <taxon>Chryseobacterium group</taxon>
        <taxon>Chryseobacterium</taxon>
    </lineage>
</organism>
<proteinExistence type="predicted"/>
<dbReference type="AlphaFoldDB" id="A0A135WEE8"/>
<dbReference type="OrthoDB" id="1260127at2"/>
<dbReference type="EMBL" id="LPUR01000011">
    <property type="protein sequence ID" value="KXH83092.1"/>
    <property type="molecule type" value="Genomic_DNA"/>
</dbReference>
<dbReference type="SUPFAM" id="SSF48295">
    <property type="entry name" value="TrpR-like"/>
    <property type="match status" value="1"/>
</dbReference>
<evidence type="ECO:0000313" key="2">
    <source>
        <dbReference type="Proteomes" id="UP000070513"/>
    </source>
</evidence>
<accession>A0A135WEE8</accession>
<dbReference type="RefSeq" id="WP_062651329.1">
    <property type="nucleotide sequence ID" value="NZ_LPUR01000011.1"/>
</dbReference>
<dbReference type="GO" id="GO:0043565">
    <property type="term" value="F:sequence-specific DNA binding"/>
    <property type="evidence" value="ECO:0007669"/>
    <property type="project" value="InterPro"/>
</dbReference>
<evidence type="ECO:0000313" key="1">
    <source>
        <dbReference type="EMBL" id="KXH83092.1"/>
    </source>
</evidence>
<sequence>MPDFKIIYTDVINEKFPEKINDPVIITKLNALNTAVDVLKFNALIFGQPDHTVRLRSQRLRSYDESSILEILNYQKKNNLTNTETANHFRISRNTITKWKSIYQSKLSSSF</sequence>
<protein>
    <submittedName>
        <fullName evidence="1">Transposase</fullName>
    </submittedName>
</protein>
<reference evidence="1 2" key="2">
    <citation type="journal article" date="2016" name="Genome Announc.">
        <title>Draft Genome Sequence of a Biocontrol Rhizobacterium, Chryseobacterium kwangjuense Strain KJ1R5, Isolated from Pepper (Capsicum annuum).</title>
        <authorList>
            <person name="Jeong J.J."/>
            <person name="Park H."/>
            <person name="Park B.H."/>
            <person name="Mannaa M."/>
            <person name="Sang M.K."/>
            <person name="Choi I.G."/>
            <person name="Kim K.D."/>
        </authorList>
    </citation>
    <scope>NUCLEOTIDE SEQUENCE [LARGE SCALE GENOMIC DNA]</scope>
    <source>
        <strain evidence="1 2">KJ1R5</strain>
    </source>
</reference>
<gene>
    <name evidence="1" type="ORF">AU378_11715</name>
</gene>
<comment type="caution">
    <text evidence="1">The sequence shown here is derived from an EMBL/GenBank/DDBJ whole genome shotgun (WGS) entry which is preliminary data.</text>
</comment>
<name>A0A135WEE8_9FLAO</name>
<dbReference type="InterPro" id="IPR010921">
    <property type="entry name" value="Trp_repressor/repl_initiator"/>
</dbReference>
<reference evidence="2" key="1">
    <citation type="submission" date="2015-12" db="EMBL/GenBank/DDBJ databases">
        <title>Genome sequence of a biocontrol rhizobacterium Chryseobacterium kwangjuense strain KJ1R5 isolated from pepper (Capsicum annuum L.).</title>
        <authorList>
            <person name="Jeong J.-J."/>
            <person name="Park H."/>
            <person name="Mannaa M."/>
            <person name="Sang M.K."/>
            <person name="Choi I.-G."/>
            <person name="Kim K.D."/>
        </authorList>
    </citation>
    <scope>NUCLEOTIDE SEQUENCE [LARGE SCALE GENOMIC DNA]</scope>
    <source>
        <strain evidence="2">KJ1R5</strain>
    </source>
</reference>
<dbReference type="Proteomes" id="UP000070513">
    <property type="component" value="Unassembled WGS sequence"/>
</dbReference>